<feature type="region of interest" description="Disordered" evidence="1">
    <location>
        <begin position="84"/>
        <end position="124"/>
    </location>
</feature>
<feature type="compositionally biased region" description="Polar residues" evidence="1">
    <location>
        <begin position="22"/>
        <end position="33"/>
    </location>
</feature>
<keyword evidence="3" id="KW-1185">Reference proteome</keyword>
<accession>A0ABY8TNT1</accession>
<protein>
    <submittedName>
        <fullName evidence="2">Uncharacterized protein</fullName>
    </submittedName>
</protein>
<dbReference type="EMBL" id="CP126209">
    <property type="protein sequence ID" value="WIA10662.1"/>
    <property type="molecule type" value="Genomic_DNA"/>
</dbReference>
<dbReference type="Proteomes" id="UP001244341">
    <property type="component" value="Chromosome 2b"/>
</dbReference>
<name>A0ABY8TNT1_TETOB</name>
<evidence type="ECO:0000256" key="1">
    <source>
        <dbReference type="SAM" id="MobiDB-lite"/>
    </source>
</evidence>
<gene>
    <name evidence="2" type="ORF">OEZ85_010842</name>
</gene>
<evidence type="ECO:0000313" key="3">
    <source>
        <dbReference type="Proteomes" id="UP001244341"/>
    </source>
</evidence>
<evidence type="ECO:0000313" key="2">
    <source>
        <dbReference type="EMBL" id="WIA10662.1"/>
    </source>
</evidence>
<proteinExistence type="predicted"/>
<feature type="region of interest" description="Disordered" evidence="1">
    <location>
        <begin position="17"/>
        <end position="46"/>
    </location>
</feature>
<sequence length="205" mass="21447">MSDPQAAALQLQQFLQQVAGKATSSHSDGSVKSNRQHSKRQADLQAQQAAANSIDVLLQVPWFADLAVAGCRHASITPLGQLTLTSSGSSSSSSSSNSSSSSSTAEPPPPQQQQQGGGTQQPGSAAAAALHELLLLGLSSKDSQCRARALHLLQASVQQGWGPQVPGFAEPQWQAFLAVFRAQEERVLHLIQPCVGQALRPGVIL</sequence>
<reference evidence="2 3" key="1">
    <citation type="submission" date="2023-05" db="EMBL/GenBank/DDBJ databases">
        <title>A 100% complete, gapless, phased diploid assembly of the Scenedesmus obliquus UTEX 3031 genome.</title>
        <authorList>
            <person name="Biondi T.C."/>
            <person name="Hanschen E.R."/>
            <person name="Kwon T."/>
            <person name="Eng W."/>
            <person name="Kruse C.P.S."/>
            <person name="Koehler S.I."/>
            <person name="Kunde Y."/>
            <person name="Gleasner C.D."/>
            <person name="You Mak K.T."/>
            <person name="Polle J."/>
            <person name="Hovde B.T."/>
            <person name="Starkenburg S.R."/>
        </authorList>
    </citation>
    <scope>NUCLEOTIDE SEQUENCE [LARGE SCALE GENOMIC DNA]</scope>
    <source>
        <strain evidence="2 3">DOE0152z</strain>
    </source>
</reference>
<feature type="compositionally biased region" description="Low complexity" evidence="1">
    <location>
        <begin position="84"/>
        <end position="105"/>
    </location>
</feature>
<organism evidence="2 3">
    <name type="scientific">Tetradesmus obliquus</name>
    <name type="common">Green alga</name>
    <name type="synonym">Acutodesmus obliquus</name>
    <dbReference type="NCBI Taxonomy" id="3088"/>
    <lineage>
        <taxon>Eukaryota</taxon>
        <taxon>Viridiplantae</taxon>
        <taxon>Chlorophyta</taxon>
        <taxon>core chlorophytes</taxon>
        <taxon>Chlorophyceae</taxon>
        <taxon>CS clade</taxon>
        <taxon>Sphaeropleales</taxon>
        <taxon>Scenedesmaceae</taxon>
        <taxon>Tetradesmus</taxon>
    </lineage>
</organism>